<evidence type="ECO:0000256" key="4">
    <source>
        <dbReference type="ARBA" id="ARBA00022692"/>
    </source>
</evidence>
<evidence type="ECO:0000256" key="2">
    <source>
        <dbReference type="ARBA" id="ARBA00006679"/>
    </source>
</evidence>
<reference evidence="8 9" key="1">
    <citation type="submission" date="2023-07" db="EMBL/GenBank/DDBJ databases">
        <title>Genomic Encyclopedia of Type Strains, Phase IV (KMG-IV): sequencing the most valuable type-strain genomes for metagenomic binning, comparative biology and taxonomic classification.</title>
        <authorList>
            <person name="Goeker M."/>
        </authorList>
    </citation>
    <scope>NUCLEOTIDE SEQUENCE [LARGE SCALE GENOMIC DNA]</scope>
    <source>
        <strain evidence="8 9">DSM 27594</strain>
    </source>
</reference>
<dbReference type="Proteomes" id="UP001224122">
    <property type="component" value="Unassembled WGS sequence"/>
</dbReference>
<dbReference type="InterPro" id="IPR032808">
    <property type="entry name" value="DoxX"/>
</dbReference>
<evidence type="ECO:0000256" key="6">
    <source>
        <dbReference type="ARBA" id="ARBA00023136"/>
    </source>
</evidence>
<evidence type="ECO:0000256" key="3">
    <source>
        <dbReference type="ARBA" id="ARBA00022475"/>
    </source>
</evidence>
<accession>A0ABT9XUJ1</accession>
<organism evidence="8 9">
    <name type="scientific">Neobacillus ginsengisoli</name>
    <dbReference type="NCBI Taxonomy" id="904295"/>
    <lineage>
        <taxon>Bacteria</taxon>
        <taxon>Bacillati</taxon>
        <taxon>Bacillota</taxon>
        <taxon>Bacilli</taxon>
        <taxon>Bacillales</taxon>
        <taxon>Bacillaceae</taxon>
        <taxon>Neobacillus</taxon>
    </lineage>
</organism>
<evidence type="ECO:0000256" key="1">
    <source>
        <dbReference type="ARBA" id="ARBA00004651"/>
    </source>
</evidence>
<feature type="transmembrane region" description="Helical" evidence="7">
    <location>
        <begin position="75"/>
        <end position="93"/>
    </location>
</feature>
<dbReference type="EMBL" id="JAUSTW010000003">
    <property type="protein sequence ID" value="MDQ0198960.1"/>
    <property type="molecule type" value="Genomic_DNA"/>
</dbReference>
<dbReference type="InterPro" id="IPR051907">
    <property type="entry name" value="DoxX-like_oxidoreductase"/>
</dbReference>
<evidence type="ECO:0000313" key="8">
    <source>
        <dbReference type="EMBL" id="MDQ0198960.1"/>
    </source>
</evidence>
<comment type="caution">
    <text evidence="8">The sequence shown here is derived from an EMBL/GenBank/DDBJ whole genome shotgun (WGS) entry which is preliminary data.</text>
</comment>
<evidence type="ECO:0000256" key="7">
    <source>
        <dbReference type="SAM" id="Phobius"/>
    </source>
</evidence>
<proteinExistence type="inferred from homology"/>
<dbReference type="PANTHER" id="PTHR33452:SF1">
    <property type="entry name" value="INNER MEMBRANE PROTEIN YPHA-RELATED"/>
    <property type="match status" value="1"/>
</dbReference>
<keyword evidence="5 7" id="KW-1133">Transmembrane helix</keyword>
<keyword evidence="9" id="KW-1185">Reference proteome</keyword>
<evidence type="ECO:0000313" key="9">
    <source>
        <dbReference type="Proteomes" id="UP001224122"/>
    </source>
</evidence>
<comment type="similarity">
    <text evidence="2">Belongs to the DoxX family.</text>
</comment>
<feature type="transmembrane region" description="Helical" evidence="7">
    <location>
        <begin position="7"/>
        <end position="26"/>
    </location>
</feature>
<keyword evidence="6 7" id="KW-0472">Membrane</keyword>
<dbReference type="PANTHER" id="PTHR33452">
    <property type="entry name" value="OXIDOREDUCTASE CATD-RELATED"/>
    <property type="match status" value="1"/>
</dbReference>
<dbReference type="Pfam" id="PF07681">
    <property type="entry name" value="DoxX"/>
    <property type="match status" value="1"/>
</dbReference>
<feature type="transmembrane region" description="Helical" evidence="7">
    <location>
        <begin position="46"/>
        <end position="68"/>
    </location>
</feature>
<protein>
    <submittedName>
        <fullName evidence="8">Membrane protein YphA (DoxX/SURF4 family)</fullName>
    </submittedName>
</protein>
<dbReference type="RefSeq" id="WP_307407378.1">
    <property type="nucleotide sequence ID" value="NZ_JAUSTW010000003.1"/>
</dbReference>
<keyword evidence="4 7" id="KW-0812">Transmembrane</keyword>
<keyword evidence="3" id="KW-1003">Cell membrane</keyword>
<name>A0ABT9XUJ1_9BACI</name>
<comment type="subcellular location">
    <subcellularLocation>
        <location evidence="1">Cell membrane</location>
        <topology evidence="1">Multi-pass membrane protein</topology>
    </subcellularLocation>
</comment>
<sequence>MRKNQEIGSLLLRVVLGITFFVHGLSKFQGGIDNIGVWFHSLGIPSFMAYVVASIELVGGIAIILGLGTRIVSSFFVLILAGAILFVKLPAGLTGNGKMTGYELELSLMIIALYHVLNGSRFLSIDSIVSKTKGVERAVQN</sequence>
<gene>
    <name evidence="8" type="ORF">J2S10_002118</name>
</gene>
<evidence type="ECO:0000256" key="5">
    <source>
        <dbReference type="ARBA" id="ARBA00022989"/>
    </source>
</evidence>